<dbReference type="SMART" id="SM00014">
    <property type="entry name" value="acidPPc"/>
    <property type="match status" value="1"/>
</dbReference>
<feature type="transmembrane region" description="Helical" evidence="7">
    <location>
        <begin position="237"/>
        <end position="255"/>
    </location>
</feature>
<feature type="region of interest" description="Disordered" evidence="6">
    <location>
        <begin position="345"/>
        <end position="396"/>
    </location>
</feature>
<evidence type="ECO:0000256" key="6">
    <source>
        <dbReference type="SAM" id="MobiDB-lite"/>
    </source>
</evidence>
<dbReference type="PANTHER" id="PTHR10165">
    <property type="entry name" value="LIPID PHOSPHATE PHOSPHATASE"/>
    <property type="match status" value="1"/>
</dbReference>
<dbReference type="EMBL" id="DF977458">
    <property type="protein sequence ID" value="GAP85628.2"/>
    <property type="molecule type" value="Genomic_DNA"/>
</dbReference>
<dbReference type="InterPro" id="IPR000326">
    <property type="entry name" value="PAP2/HPO"/>
</dbReference>
<dbReference type="Gene3D" id="1.20.144.10">
    <property type="entry name" value="Phosphatidic acid phosphatase type 2/haloperoxidase"/>
    <property type="match status" value="1"/>
</dbReference>
<dbReference type="InterPro" id="IPR043216">
    <property type="entry name" value="PAP-like"/>
</dbReference>
<feature type="transmembrane region" description="Helical" evidence="7">
    <location>
        <begin position="156"/>
        <end position="177"/>
    </location>
</feature>
<sequence>MVQMSSNPGSARSPIIAAPGAGSQHSPGSNPKPRRLSSIWPTREPYLIEKRPTFGQWAKVSWSDLLTIFLVGAVTFPTYYLAQPIGTRIFPLDVSADNGDLSPNSASDIPPNFAYPAQPQTVSNWLIALVAISIPILLILLVHCRTRSFWDLNNAILGFVYALLISSAFQATTKAFVGGLRPNFYDVCQPHPEHAMCEGNKTGLNGIGFRKDMWTMDVCTTTNARGLRNAMQGFPSGHSTTMVAAMVYLSLFLNAKLKVFANYQTPLWKLIAIVLPILGAVLLCGTLIIDHTHSWYDIVGGATIGGLMALAAFRMVYASVFDWRINHIPLHRNMPFDGGARPKLAATSRAGWRSPVRKQEKGKGRRNDGTPTPDMGGDGTADNPIAMVNIPGHASP</sequence>
<evidence type="ECO:0000256" key="4">
    <source>
        <dbReference type="ARBA" id="ARBA00022989"/>
    </source>
</evidence>
<feature type="compositionally biased region" description="Basic and acidic residues" evidence="6">
    <location>
        <begin position="357"/>
        <end position="368"/>
    </location>
</feature>
<comment type="subcellular location">
    <subcellularLocation>
        <location evidence="1">Membrane</location>
        <topology evidence="1">Multi-pass membrane protein</topology>
    </subcellularLocation>
</comment>
<name>A0A1W2TCG3_ROSNE</name>
<proteinExistence type="inferred from homology"/>
<gene>
    <name evidence="9" type="ORF">SAMD00023353_1301090</name>
</gene>
<dbReference type="InterPro" id="IPR036938">
    <property type="entry name" value="PAP2/HPO_sf"/>
</dbReference>
<dbReference type="GO" id="GO:0008195">
    <property type="term" value="F:phosphatidate phosphatase activity"/>
    <property type="evidence" value="ECO:0007669"/>
    <property type="project" value="TreeGrafter"/>
</dbReference>
<dbReference type="Pfam" id="PF01569">
    <property type="entry name" value="PAP2"/>
    <property type="match status" value="1"/>
</dbReference>
<dbReference type="GO" id="GO:0046839">
    <property type="term" value="P:phospholipid dephosphorylation"/>
    <property type="evidence" value="ECO:0007669"/>
    <property type="project" value="TreeGrafter"/>
</dbReference>
<dbReference type="AlphaFoldDB" id="A0A1W2TCG3"/>
<keyword evidence="10" id="KW-1185">Reference proteome</keyword>
<feature type="domain" description="Phosphatidic acid phosphatase type 2/haloperoxidase" evidence="8">
    <location>
        <begin position="157"/>
        <end position="313"/>
    </location>
</feature>
<feature type="transmembrane region" description="Helical" evidence="7">
    <location>
        <begin position="60"/>
        <end position="82"/>
    </location>
</feature>
<feature type="transmembrane region" description="Helical" evidence="7">
    <location>
        <begin position="125"/>
        <end position="144"/>
    </location>
</feature>
<dbReference type="Proteomes" id="UP000054516">
    <property type="component" value="Unassembled WGS sequence"/>
</dbReference>
<reference evidence="9" key="1">
    <citation type="submission" date="2016-03" db="EMBL/GenBank/DDBJ databases">
        <title>Draft genome sequence of Rosellinia necatrix.</title>
        <authorList>
            <person name="Kanematsu S."/>
        </authorList>
    </citation>
    <scope>NUCLEOTIDE SEQUENCE [LARGE SCALE GENOMIC DNA]</scope>
    <source>
        <strain evidence="9">W97</strain>
    </source>
</reference>
<accession>A0A1W2TCG3</accession>
<evidence type="ECO:0000256" key="2">
    <source>
        <dbReference type="ARBA" id="ARBA00008816"/>
    </source>
</evidence>
<keyword evidence="4 7" id="KW-1133">Transmembrane helix</keyword>
<protein>
    <submittedName>
        <fullName evidence="9">Putative pap2 superfamily protein</fullName>
    </submittedName>
</protein>
<evidence type="ECO:0000256" key="3">
    <source>
        <dbReference type="ARBA" id="ARBA00022692"/>
    </source>
</evidence>
<dbReference type="GO" id="GO:0006644">
    <property type="term" value="P:phospholipid metabolic process"/>
    <property type="evidence" value="ECO:0007669"/>
    <property type="project" value="InterPro"/>
</dbReference>
<keyword evidence="5 7" id="KW-0472">Membrane</keyword>
<evidence type="ECO:0000313" key="9">
    <source>
        <dbReference type="EMBL" id="GAP85628.2"/>
    </source>
</evidence>
<evidence type="ECO:0000256" key="5">
    <source>
        <dbReference type="ARBA" id="ARBA00023136"/>
    </source>
</evidence>
<feature type="region of interest" description="Disordered" evidence="6">
    <location>
        <begin position="1"/>
        <end position="37"/>
    </location>
</feature>
<dbReference type="STRING" id="77044.A0A1W2TCG3"/>
<dbReference type="PANTHER" id="PTHR10165:SF84">
    <property type="entry name" value="PHOSPHATIDIC ACID PHOSPHATASE BETA"/>
    <property type="match status" value="1"/>
</dbReference>
<dbReference type="CDD" id="cd03390">
    <property type="entry name" value="PAP2_containing_1_like"/>
    <property type="match status" value="1"/>
</dbReference>
<evidence type="ECO:0000259" key="8">
    <source>
        <dbReference type="SMART" id="SM00014"/>
    </source>
</evidence>
<dbReference type="OrthoDB" id="10030083at2759"/>
<dbReference type="SUPFAM" id="SSF48317">
    <property type="entry name" value="Acid phosphatase/Vanadium-dependent haloperoxidase"/>
    <property type="match status" value="1"/>
</dbReference>
<evidence type="ECO:0000256" key="1">
    <source>
        <dbReference type="ARBA" id="ARBA00004141"/>
    </source>
</evidence>
<organism evidence="9">
    <name type="scientific">Rosellinia necatrix</name>
    <name type="common">White root-rot fungus</name>
    <dbReference type="NCBI Taxonomy" id="77044"/>
    <lineage>
        <taxon>Eukaryota</taxon>
        <taxon>Fungi</taxon>
        <taxon>Dikarya</taxon>
        <taxon>Ascomycota</taxon>
        <taxon>Pezizomycotina</taxon>
        <taxon>Sordariomycetes</taxon>
        <taxon>Xylariomycetidae</taxon>
        <taxon>Xylariales</taxon>
        <taxon>Xylariaceae</taxon>
        <taxon>Rosellinia</taxon>
    </lineage>
</organism>
<evidence type="ECO:0000256" key="7">
    <source>
        <dbReference type="SAM" id="Phobius"/>
    </source>
</evidence>
<dbReference type="GO" id="GO:0016020">
    <property type="term" value="C:membrane"/>
    <property type="evidence" value="ECO:0007669"/>
    <property type="project" value="UniProtKB-SubCell"/>
</dbReference>
<feature type="compositionally biased region" description="Polar residues" evidence="6">
    <location>
        <begin position="1"/>
        <end position="10"/>
    </location>
</feature>
<feature type="transmembrane region" description="Helical" evidence="7">
    <location>
        <begin position="295"/>
        <end position="317"/>
    </location>
</feature>
<feature type="transmembrane region" description="Helical" evidence="7">
    <location>
        <begin position="267"/>
        <end position="289"/>
    </location>
</feature>
<comment type="similarity">
    <text evidence="2">Belongs to the PA-phosphatase related phosphoesterase family.</text>
</comment>
<keyword evidence="3 7" id="KW-0812">Transmembrane</keyword>
<evidence type="ECO:0000313" key="10">
    <source>
        <dbReference type="Proteomes" id="UP000054516"/>
    </source>
</evidence>